<evidence type="ECO:0000313" key="8">
    <source>
        <dbReference type="Proteomes" id="UP000700596"/>
    </source>
</evidence>
<feature type="region of interest" description="RNA gate" evidence="5">
    <location>
        <begin position="301"/>
        <end position="315"/>
    </location>
</feature>
<keyword evidence="3" id="KW-0694">RNA-binding</keyword>
<feature type="compositionally biased region" description="Basic and acidic residues" evidence="6">
    <location>
        <begin position="162"/>
        <end position="173"/>
    </location>
</feature>
<dbReference type="GO" id="GO:0033290">
    <property type="term" value="C:eukaryotic 48S preinitiation complex"/>
    <property type="evidence" value="ECO:0007669"/>
    <property type="project" value="UniProtKB-UniRule"/>
</dbReference>
<keyword evidence="8" id="KW-1185">Reference proteome</keyword>
<evidence type="ECO:0000256" key="1">
    <source>
        <dbReference type="ARBA" id="ARBA00022490"/>
    </source>
</evidence>
<sequence>MAPTSLLDLVAALPSNDGWGPPVSTETMLDGVPYAPYSKADKLGRMADWTEGKDRERGGRQQYGGRNYRDQQVYGANQQTNPFAIQAAEEEATFSVVDNTRTSARTRGFGRGGGTVFRGRGQRGGQTQRGGRGGGAFQKVGGRGQQYDNRGGRGGRGGRRFGWRDDKPQRNRDASVQVKPDWIVREEIDFSRLSKLNLDTGEGEDLDSYGFLYYYDRSYDKQPGAKTSERKLNVLERAAYSVTTSSDPIIQELAEKDEATIFATDSILSMLMCATKSVYSWDLVISRKGNKIFIDKRDGSNLDMVTVNENATDAPLEISEGNKDSINSPGALMSEATLINNVFPLQVVQESQTSKLNMPHEHPFYNEEEETDPPASKAYRYRRFDLSLERDEEPLHLIVRTELDAVVKNSINGEDQFLTIKALNEFDNKAQGSGGALDWRTKLASQRGAVLATEMKNNSCKLARWAVQSILAKADVMKLGFVSRTNPKNNNDHVVIGVLSNKPRDFATQMALNLNNGWGIVRTIVDMILKMDEGKYVLVKDPNKSVLRLYSVPENTFEEEAEEPQVIEEEGDE</sequence>
<comment type="domain">
    <text evidence="5">The RNA gate region regulates mRNA cap recognition to prevent promiscuous mRNA-binding before assembly of eif3d into the full eukaryotic translation initiation factor 3 (eIF-3) complex.</text>
</comment>
<protein>
    <recommendedName>
        <fullName evidence="5">Eukaryotic translation initiation factor 3 subunit D</fullName>
        <shortName evidence="5">eIF3d</shortName>
    </recommendedName>
</protein>
<dbReference type="InterPro" id="IPR007783">
    <property type="entry name" value="eIF3d"/>
</dbReference>
<dbReference type="AlphaFoldDB" id="A0A9P9IKQ6"/>
<accession>A0A9P9IKQ6</accession>
<proteinExistence type="inferred from homology"/>
<evidence type="ECO:0000256" key="5">
    <source>
        <dbReference type="HAMAP-Rule" id="MF_03003"/>
    </source>
</evidence>
<dbReference type="OrthoDB" id="16538at2759"/>
<comment type="function">
    <text evidence="5">mRNA cap-binding component of the eukaryotic translation initiation factor 3 (eIF-3) complex, which is involved in protein synthesis of a specialized repertoire of mRNAs and, together with other initiation factors, stimulates binding of mRNA and methionyl-tRNAi to the 40S ribosome. The eIF-3 complex specifically targets and initiates translation of a subset of mRNAs involved in cell proliferation. In the eIF-3 complex, eif3d specifically recognizes and binds the 7-methylguanosine cap of a subset of mRNAs.</text>
</comment>
<reference evidence="7" key="1">
    <citation type="journal article" date="2021" name="Nat. Commun.">
        <title>Genetic determinants of endophytism in the Arabidopsis root mycobiome.</title>
        <authorList>
            <person name="Mesny F."/>
            <person name="Miyauchi S."/>
            <person name="Thiergart T."/>
            <person name="Pickel B."/>
            <person name="Atanasova L."/>
            <person name="Karlsson M."/>
            <person name="Huettel B."/>
            <person name="Barry K.W."/>
            <person name="Haridas S."/>
            <person name="Chen C."/>
            <person name="Bauer D."/>
            <person name="Andreopoulos W."/>
            <person name="Pangilinan J."/>
            <person name="LaButti K."/>
            <person name="Riley R."/>
            <person name="Lipzen A."/>
            <person name="Clum A."/>
            <person name="Drula E."/>
            <person name="Henrissat B."/>
            <person name="Kohler A."/>
            <person name="Grigoriev I.V."/>
            <person name="Martin F.M."/>
            <person name="Hacquard S."/>
        </authorList>
    </citation>
    <scope>NUCLEOTIDE SEQUENCE</scope>
    <source>
        <strain evidence="7">MPI-CAGE-CH-0243</strain>
    </source>
</reference>
<comment type="subcellular location">
    <subcellularLocation>
        <location evidence="5">Cytoplasm</location>
    </subcellularLocation>
</comment>
<dbReference type="Pfam" id="PF05091">
    <property type="entry name" value="eIF-3_zeta"/>
    <property type="match status" value="1"/>
</dbReference>
<dbReference type="HAMAP" id="MF_03003">
    <property type="entry name" value="eIF3d"/>
    <property type="match status" value="1"/>
</dbReference>
<dbReference type="GO" id="GO:0003743">
    <property type="term" value="F:translation initiation factor activity"/>
    <property type="evidence" value="ECO:0007669"/>
    <property type="project" value="UniProtKB-UniRule"/>
</dbReference>
<dbReference type="EMBL" id="JAGMWT010000008">
    <property type="protein sequence ID" value="KAH7124051.1"/>
    <property type="molecule type" value="Genomic_DNA"/>
</dbReference>
<dbReference type="Proteomes" id="UP000700596">
    <property type="component" value="Unassembled WGS sequence"/>
</dbReference>
<evidence type="ECO:0000256" key="6">
    <source>
        <dbReference type="SAM" id="MobiDB-lite"/>
    </source>
</evidence>
<dbReference type="PANTHER" id="PTHR12399:SF0">
    <property type="entry name" value="EUKARYOTIC TRANSLATION INITIATION FACTOR 3 SUBUNIT D"/>
    <property type="match status" value="1"/>
</dbReference>
<evidence type="ECO:0000256" key="2">
    <source>
        <dbReference type="ARBA" id="ARBA00022540"/>
    </source>
</evidence>
<dbReference type="GO" id="GO:0098808">
    <property type="term" value="F:mRNA cap binding"/>
    <property type="evidence" value="ECO:0007669"/>
    <property type="project" value="UniProtKB-UniRule"/>
</dbReference>
<comment type="similarity">
    <text evidence="5">Belongs to the eIF-3 subunit D family.</text>
</comment>
<dbReference type="PIRSF" id="PIRSF016281">
    <property type="entry name" value="EIF-3_zeta"/>
    <property type="match status" value="1"/>
</dbReference>
<dbReference type="GO" id="GO:0002191">
    <property type="term" value="P:cap-dependent translational initiation"/>
    <property type="evidence" value="ECO:0007669"/>
    <property type="project" value="UniProtKB-UniRule"/>
</dbReference>
<comment type="caution">
    <text evidence="7">The sequence shown here is derived from an EMBL/GenBank/DDBJ whole genome shotgun (WGS) entry which is preliminary data.</text>
</comment>
<evidence type="ECO:0000313" key="7">
    <source>
        <dbReference type="EMBL" id="KAH7124051.1"/>
    </source>
</evidence>
<keyword evidence="2 5" id="KW-0396">Initiation factor</keyword>
<keyword evidence="4 5" id="KW-0648">Protein biosynthesis</keyword>
<keyword evidence="1 5" id="KW-0963">Cytoplasm</keyword>
<feature type="compositionally biased region" description="Gly residues" evidence="6">
    <location>
        <begin position="109"/>
        <end position="144"/>
    </location>
</feature>
<dbReference type="GO" id="GO:0005852">
    <property type="term" value="C:eukaryotic translation initiation factor 3 complex"/>
    <property type="evidence" value="ECO:0007669"/>
    <property type="project" value="UniProtKB-UniRule"/>
</dbReference>
<organism evidence="7 8">
    <name type="scientific">Dendryphion nanum</name>
    <dbReference type="NCBI Taxonomy" id="256645"/>
    <lineage>
        <taxon>Eukaryota</taxon>
        <taxon>Fungi</taxon>
        <taxon>Dikarya</taxon>
        <taxon>Ascomycota</taxon>
        <taxon>Pezizomycotina</taxon>
        <taxon>Dothideomycetes</taxon>
        <taxon>Pleosporomycetidae</taxon>
        <taxon>Pleosporales</taxon>
        <taxon>Torulaceae</taxon>
        <taxon>Dendryphion</taxon>
    </lineage>
</organism>
<dbReference type="GO" id="GO:0001732">
    <property type="term" value="P:formation of cytoplasmic translation initiation complex"/>
    <property type="evidence" value="ECO:0007669"/>
    <property type="project" value="UniProtKB-UniRule"/>
</dbReference>
<comment type="subunit">
    <text evidence="5">Component of the eukaryotic translation initiation factor 3 (eIF-3) complex.</text>
</comment>
<dbReference type="GO" id="GO:0016282">
    <property type="term" value="C:eukaryotic 43S preinitiation complex"/>
    <property type="evidence" value="ECO:0007669"/>
    <property type="project" value="UniProtKB-UniRule"/>
</dbReference>
<gene>
    <name evidence="7" type="ORF">B0J11DRAFT_488754</name>
</gene>
<evidence type="ECO:0000256" key="4">
    <source>
        <dbReference type="ARBA" id="ARBA00022917"/>
    </source>
</evidence>
<evidence type="ECO:0000256" key="3">
    <source>
        <dbReference type="ARBA" id="ARBA00022884"/>
    </source>
</evidence>
<feature type="region of interest" description="Disordered" evidence="6">
    <location>
        <begin position="104"/>
        <end position="175"/>
    </location>
</feature>
<name>A0A9P9IKQ6_9PLEO</name>
<dbReference type="PANTHER" id="PTHR12399">
    <property type="entry name" value="EUKARYOTIC TRANSLATION INITIATION FACTOR 3 SUBUNIT 7"/>
    <property type="match status" value="1"/>
</dbReference>